<evidence type="ECO:0000313" key="1">
    <source>
        <dbReference type="EMBL" id="QHW35661.1"/>
    </source>
</evidence>
<dbReference type="KEGG" id="prz:GZH47_32710"/>
<accession>A0A6C0PBA7</accession>
<keyword evidence="1" id="KW-0614">Plasmid</keyword>
<name>A0A6C0PBA7_9BACL</name>
<gene>
    <name evidence="1" type="ORF">GZH47_32710</name>
</gene>
<reference evidence="1 2" key="1">
    <citation type="submission" date="2020-02" db="EMBL/GenBank/DDBJ databases">
        <title>Paenibacillus sp. nov., isolated from rhizosphere soil of tomato.</title>
        <authorList>
            <person name="Weon H.-Y."/>
            <person name="Lee S.A."/>
        </authorList>
    </citation>
    <scope>NUCLEOTIDE SEQUENCE [LARGE SCALE GENOMIC DNA]</scope>
    <source>
        <strain evidence="1 2">14171R-81</strain>
        <plasmid evidence="1 2">unnamed2</plasmid>
    </source>
</reference>
<organism evidence="1 2">
    <name type="scientific">Paenibacillus rhizovicinus</name>
    <dbReference type="NCBI Taxonomy" id="2704463"/>
    <lineage>
        <taxon>Bacteria</taxon>
        <taxon>Bacillati</taxon>
        <taxon>Bacillota</taxon>
        <taxon>Bacilli</taxon>
        <taxon>Bacillales</taxon>
        <taxon>Paenibacillaceae</taxon>
        <taxon>Paenibacillus</taxon>
    </lineage>
</organism>
<sequence length="241" mass="26268">MSFDQEQYTRTFSSFSGADIVATFNGRLIGELQAITYSVVREVAPIYTMGSPDPRSFSRGKRGISGSLIFTMFDRDALMEEMKKSYEGAPDLMTFQQYQWNVGAQENQILSGLQAAKSTGGYGIETWDEQMTKLGYGAVSGQQGYSADGLTGFYTPEYADQLMPFNIAITGANEFGQRMGMELYGIQILNSGSGFSVDDVVAATAYTFVARKIKGVERKANLRTSGQSSANTAAGESYQIV</sequence>
<dbReference type="EMBL" id="CP048288">
    <property type="protein sequence ID" value="QHW35661.1"/>
    <property type="molecule type" value="Genomic_DNA"/>
</dbReference>
<proteinExistence type="predicted"/>
<evidence type="ECO:0000313" key="2">
    <source>
        <dbReference type="Proteomes" id="UP000479114"/>
    </source>
</evidence>
<dbReference type="RefSeq" id="WP_162645794.1">
    <property type="nucleotide sequence ID" value="NZ_CP048288.1"/>
</dbReference>
<dbReference type="Proteomes" id="UP000479114">
    <property type="component" value="Plasmid unnamed2"/>
</dbReference>
<dbReference type="AlphaFoldDB" id="A0A6C0PBA7"/>
<protein>
    <submittedName>
        <fullName evidence="1">Uncharacterized protein</fullName>
    </submittedName>
</protein>
<keyword evidence="2" id="KW-1185">Reference proteome</keyword>
<geneLocation type="plasmid" evidence="1 2">
    <name>unnamed2</name>
</geneLocation>